<evidence type="ECO:0000313" key="1">
    <source>
        <dbReference type="EMBL" id="NKE72167.1"/>
    </source>
</evidence>
<evidence type="ECO:0000313" key="2">
    <source>
        <dbReference type="Proteomes" id="UP000534783"/>
    </source>
</evidence>
<keyword evidence="2" id="KW-1185">Reference proteome</keyword>
<proteinExistence type="predicted"/>
<dbReference type="EMBL" id="VTOW01000003">
    <property type="protein sequence ID" value="NKE72167.1"/>
    <property type="molecule type" value="Genomic_DNA"/>
</dbReference>
<reference evidence="1 2" key="1">
    <citation type="journal article" date="2020" name="Nature">
        <title>Bacterial chemolithoautotrophy via manganese oxidation.</title>
        <authorList>
            <person name="Yu H."/>
            <person name="Leadbetter J.R."/>
        </authorList>
    </citation>
    <scope>NUCLEOTIDE SEQUENCE [LARGE SCALE GENOMIC DNA]</scope>
    <source>
        <strain evidence="1 2">Mn-1</strain>
    </source>
</reference>
<gene>
    <name evidence="1" type="ORF">MNODULE_15570</name>
</gene>
<accession>A0A7X6DRR8</accession>
<organism evidence="1 2">
    <name type="scientific">Candidatus Manganitrophus noduliformans</name>
    <dbReference type="NCBI Taxonomy" id="2606439"/>
    <lineage>
        <taxon>Bacteria</taxon>
        <taxon>Pseudomonadati</taxon>
        <taxon>Nitrospirota</taxon>
        <taxon>Nitrospiria</taxon>
        <taxon>Candidatus Troglogloeales</taxon>
        <taxon>Candidatus Manganitrophaceae</taxon>
        <taxon>Candidatus Manganitrophus</taxon>
    </lineage>
</organism>
<dbReference type="AlphaFoldDB" id="A0A7X6DRR8"/>
<sequence length="153" mass="17079">MMTVDVAEALLFHAQLRREEIPAIAVALLETGTDTPTIRRLAGLTPSELSEAHDLFRRILQELRRRPPTVSEAAKTVAKYLASLVLADRADLRRIAAEGALLAATFNYPDILMPFYTADDSYALPEVLNRADVDRDLIEDARRLLENDRGHAI</sequence>
<protein>
    <submittedName>
        <fullName evidence="1">Uncharacterized protein</fullName>
    </submittedName>
</protein>
<name>A0A7X6DRR8_9BACT</name>
<comment type="caution">
    <text evidence="1">The sequence shown here is derived from an EMBL/GenBank/DDBJ whole genome shotgun (WGS) entry which is preliminary data.</text>
</comment>
<dbReference type="RefSeq" id="WP_168061589.1">
    <property type="nucleotide sequence ID" value="NZ_VTOW01000003.1"/>
</dbReference>
<dbReference type="Proteomes" id="UP000534783">
    <property type="component" value="Unassembled WGS sequence"/>
</dbReference>